<organism evidence="2">
    <name type="scientific">uncultured Thermomicrobiales bacterium</name>
    <dbReference type="NCBI Taxonomy" id="1645740"/>
    <lineage>
        <taxon>Bacteria</taxon>
        <taxon>Pseudomonadati</taxon>
        <taxon>Thermomicrobiota</taxon>
        <taxon>Thermomicrobia</taxon>
        <taxon>Thermomicrobiales</taxon>
        <taxon>environmental samples</taxon>
    </lineage>
</organism>
<sequence>ERFSGPAAPGARPVGRWHLRRASATDRLAPRRPGGRRARRGRPLPARLLPDAQLPAMGSADPGPSLPRPRQLRPGADRRPDLGGTPEHPDRGGGRGRAPVRARARAGARDGRRAAGQAFRAAALDAAGDDGPGRRRLHLAAALGHPLRGDQPGARLAAGAGGGDRLAGGAPHGPLCDGRDRGLAVDPVHVPGSAGGPLQSESGALRRGGARRRRLVERPARRHPAGPGAGDRRRAPLPGARRLQDLRPCLHLHPGWPRHRDRVALLVRLPARLQVLPDGLRGGRLLPHPDRPDRRRQPLRRPLRAGGAGV</sequence>
<feature type="region of interest" description="Disordered" evidence="1">
    <location>
        <begin position="142"/>
        <end position="173"/>
    </location>
</feature>
<feature type="non-terminal residue" evidence="2">
    <location>
        <position position="1"/>
    </location>
</feature>
<feature type="compositionally biased region" description="Basic residues" evidence="1">
    <location>
        <begin position="208"/>
        <end position="224"/>
    </location>
</feature>
<feature type="region of interest" description="Disordered" evidence="1">
    <location>
        <begin position="191"/>
        <end position="240"/>
    </location>
</feature>
<evidence type="ECO:0000313" key="2">
    <source>
        <dbReference type="EMBL" id="CAA9548449.1"/>
    </source>
</evidence>
<name>A0A6J4UHT5_9BACT</name>
<proteinExistence type="predicted"/>
<gene>
    <name evidence="2" type="ORF">AVDCRST_MAG19-578</name>
</gene>
<feature type="non-terminal residue" evidence="2">
    <location>
        <position position="310"/>
    </location>
</feature>
<protein>
    <submittedName>
        <fullName evidence="2">ABC transporter, permease protein 1 (Cluster 1, maltose/g3p/polyamine/iron)</fullName>
    </submittedName>
</protein>
<feature type="compositionally biased region" description="Basic and acidic residues" evidence="1">
    <location>
        <begin position="75"/>
        <end position="93"/>
    </location>
</feature>
<feature type="compositionally biased region" description="Basic and acidic residues" evidence="1">
    <location>
        <begin position="287"/>
        <end position="296"/>
    </location>
</feature>
<feature type="region of interest" description="Disordered" evidence="1">
    <location>
        <begin position="279"/>
        <end position="310"/>
    </location>
</feature>
<dbReference type="EMBL" id="CADCWL010000025">
    <property type="protein sequence ID" value="CAA9548449.1"/>
    <property type="molecule type" value="Genomic_DNA"/>
</dbReference>
<reference evidence="2" key="1">
    <citation type="submission" date="2020-02" db="EMBL/GenBank/DDBJ databases">
        <authorList>
            <person name="Meier V. D."/>
        </authorList>
    </citation>
    <scope>NUCLEOTIDE SEQUENCE</scope>
    <source>
        <strain evidence="2">AVDCRST_MAG19</strain>
    </source>
</reference>
<evidence type="ECO:0000256" key="1">
    <source>
        <dbReference type="SAM" id="MobiDB-lite"/>
    </source>
</evidence>
<accession>A0A6J4UHT5</accession>
<feature type="region of interest" description="Disordered" evidence="1">
    <location>
        <begin position="1"/>
        <end position="117"/>
    </location>
</feature>
<feature type="compositionally biased region" description="Basic residues" evidence="1">
    <location>
        <begin position="33"/>
        <end position="42"/>
    </location>
</feature>
<dbReference type="AlphaFoldDB" id="A0A6J4UHT5"/>